<gene>
    <name evidence="1" type="ORF">RPERSI_LOCUS17850</name>
</gene>
<reference evidence="1" key="1">
    <citation type="submission" date="2021-06" db="EMBL/GenBank/DDBJ databases">
        <authorList>
            <person name="Kallberg Y."/>
            <person name="Tangrot J."/>
            <person name="Rosling A."/>
        </authorList>
    </citation>
    <scope>NUCLEOTIDE SEQUENCE</scope>
    <source>
        <strain evidence="1">MA461A</strain>
    </source>
</reference>
<organism evidence="1 2">
    <name type="scientific">Racocetra persica</name>
    <dbReference type="NCBI Taxonomy" id="160502"/>
    <lineage>
        <taxon>Eukaryota</taxon>
        <taxon>Fungi</taxon>
        <taxon>Fungi incertae sedis</taxon>
        <taxon>Mucoromycota</taxon>
        <taxon>Glomeromycotina</taxon>
        <taxon>Glomeromycetes</taxon>
        <taxon>Diversisporales</taxon>
        <taxon>Gigasporaceae</taxon>
        <taxon>Racocetra</taxon>
    </lineage>
</organism>
<evidence type="ECO:0000313" key="2">
    <source>
        <dbReference type="Proteomes" id="UP000789920"/>
    </source>
</evidence>
<accession>A0ACA9R9H8</accession>
<evidence type="ECO:0000313" key="1">
    <source>
        <dbReference type="EMBL" id="CAG8782786.1"/>
    </source>
</evidence>
<dbReference type="EMBL" id="CAJVQC010046286">
    <property type="protein sequence ID" value="CAG8782786.1"/>
    <property type="molecule type" value="Genomic_DNA"/>
</dbReference>
<proteinExistence type="predicted"/>
<name>A0ACA9R9H8_9GLOM</name>
<sequence length="40" mass="4678">QQMTKTTIHQQNYKTIPIQNNDEIIKLPNSPLATRSKQQQ</sequence>
<comment type="caution">
    <text evidence="1">The sequence shown here is derived from an EMBL/GenBank/DDBJ whole genome shotgun (WGS) entry which is preliminary data.</text>
</comment>
<dbReference type="Proteomes" id="UP000789920">
    <property type="component" value="Unassembled WGS sequence"/>
</dbReference>
<protein>
    <submittedName>
        <fullName evidence="1">34552_t:CDS:1</fullName>
    </submittedName>
</protein>
<keyword evidence="2" id="KW-1185">Reference proteome</keyword>
<feature type="non-terminal residue" evidence="1">
    <location>
        <position position="1"/>
    </location>
</feature>